<feature type="domain" description="Transketolase-like pyrimidine-binding" evidence="12">
    <location>
        <begin position="50"/>
        <end position="225"/>
    </location>
</feature>
<proteinExistence type="predicted"/>
<dbReference type="Pfam" id="PF02779">
    <property type="entry name" value="Transket_pyr"/>
    <property type="match status" value="1"/>
</dbReference>
<comment type="catalytic activity">
    <reaction evidence="7">
        <text>N(6)-[(R)-lipoyl]-L-lysyl-[protein] + 3-methyl-2-oxobutanoate + H(+) = N(6)-[(R)-S(8)-2-methylpropanoyldihydrolipoyl]-L-lysyl-[protein] + CO2</text>
        <dbReference type="Rhea" id="RHEA:13457"/>
        <dbReference type="Rhea" id="RHEA-COMP:10474"/>
        <dbReference type="Rhea" id="RHEA-COMP:10497"/>
        <dbReference type="ChEBI" id="CHEBI:11851"/>
        <dbReference type="ChEBI" id="CHEBI:15378"/>
        <dbReference type="ChEBI" id="CHEBI:16526"/>
        <dbReference type="ChEBI" id="CHEBI:83099"/>
        <dbReference type="ChEBI" id="CHEBI:83142"/>
        <dbReference type="EC" id="1.2.4.4"/>
    </reaction>
    <physiologicalReaction direction="left-to-right" evidence="7">
        <dbReference type="Rhea" id="RHEA:13458"/>
    </physiologicalReaction>
</comment>
<keyword evidence="6" id="KW-0496">Mitochondrion</keyword>
<comment type="caution">
    <text evidence="13">The sequence shown here is derived from an EMBL/GenBank/DDBJ whole genome shotgun (WGS) entry which is preliminary data.</text>
</comment>
<protein>
    <recommendedName>
        <fullName evidence="10">2-oxoisovalerate dehydrogenase subunit beta, mitochondrial</fullName>
        <ecNumber evidence="3">1.2.4.4</ecNumber>
    </recommendedName>
    <alternativeName>
        <fullName evidence="11">Branched-chain alpha-keto acid dehydrogenase E1 component beta chain</fullName>
    </alternativeName>
</protein>
<evidence type="ECO:0000256" key="8">
    <source>
        <dbReference type="ARBA" id="ARBA00057409"/>
    </source>
</evidence>
<evidence type="ECO:0000313" key="14">
    <source>
        <dbReference type="Proteomes" id="UP000728185"/>
    </source>
</evidence>
<dbReference type="OrthoDB" id="878at2759"/>
<dbReference type="Proteomes" id="UP000728185">
    <property type="component" value="Unassembled WGS sequence"/>
</dbReference>
<dbReference type="SUPFAM" id="SSF52922">
    <property type="entry name" value="TK C-terminal domain-like"/>
    <property type="match status" value="1"/>
</dbReference>
<dbReference type="PANTHER" id="PTHR42980:SF1">
    <property type="entry name" value="2-OXOISOVALERATE DEHYDROGENASE SUBUNIT BETA, MITOCHONDRIAL"/>
    <property type="match status" value="1"/>
</dbReference>
<evidence type="ECO:0000256" key="3">
    <source>
        <dbReference type="ARBA" id="ARBA00012277"/>
    </source>
</evidence>
<evidence type="ECO:0000256" key="5">
    <source>
        <dbReference type="ARBA" id="ARBA00023002"/>
    </source>
</evidence>
<dbReference type="FunFam" id="3.40.50.920:FF:000004">
    <property type="entry name" value="2-oxoisovalerate dehydrogenase subunit beta 1, mitochondrial"/>
    <property type="match status" value="1"/>
</dbReference>
<evidence type="ECO:0000256" key="10">
    <source>
        <dbReference type="ARBA" id="ARBA00071568"/>
    </source>
</evidence>
<name>A0A8E0RXY3_9TREM</name>
<dbReference type="GO" id="GO:0009083">
    <property type="term" value="P:branched-chain amino acid catabolic process"/>
    <property type="evidence" value="ECO:0007669"/>
    <property type="project" value="TreeGrafter"/>
</dbReference>
<comment type="subcellular location">
    <subcellularLocation>
        <location evidence="2">Mitochondrion matrix</location>
    </subcellularLocation>
</comment>
<evidence type="ECO:0000259" key="12">
    <source>
        <dbReference type="SMART" id="SM00861"/>
    </source>
</evidence>
<dbReference type="CDD" id="cd07036">
    <property type="entry name" value="TPP_PYR_E1-PDHc-beta_like"/>
    <property type="match status" value="1"/>
</dbReference>
<dbReference type="GO" id="GO:0005759">
    <property type="term" value="C:mitochondrial matrix"/>
    <property type="evidence" value="ECO:0007669"/>
    <property type="project" value="UniProtKB-SubCell"/>
</dbReference>
<dbReference type="PANTHER" id="PTHR42980">
    <property type="entry name" value="2-OXOISOVALERATE DEHYDROGENASE SUBUNIT BETA-RELATED"/>
    <property type="match status" value="1"/>
</dbReference>
<accession>A0A8E0RXY3</accession>
<evidence type="ECO:0000256" key="4">
    <source>
        <dbReference type="ARBA" id="ARBA00022946"/>
    </source>
</evidence>
<evidence type="ECO:0000256" key="7">
    <source>
        <dbReference type="ARBA" id="ARBA00051764"/>
    </source>
</evidence>
<dbReference type="InterPro" id="IPR005475">
    <property type="entry name" value="Transketolase-like_Pyr-bd"/>
</dbReference>
<dbReference type="Gene3D" id="3.40.50.970">
    <property type="match status" value="1"/>
</dbReference>
<comment type="subunit">
    <text evidence="9">Heterotetramer of 2 alpha/BCKDHA and 2 beta chains/BCKDHB that forms the branched-chain alpha-keto acid decarboxylase (E1) component of the BCKD complex. The branched-chain alpha-ketoacid dehydrogenase is a large complex composed of three major building blocks E1, E2 and E3. It is organized around E2, a 24-meric cubic core composed of DBT, to which are associated 6 to 12 copies of E1, and approximately 6 copies of the dehydrogenase E3, a DLD dimer.</text>
</comment>
<evidence type="ECO:0000256" key="1">
    <source>
        <dbReference type="ARBA" id="ARBA00001964"/>
    </source>
</evidence>
<dbReference type="GO" id="GO:0003863">
    <property type="term" value="F:branched-chain 2-oxo acid dehydrogenase activity"/>
    <property type="evidence" value="ECO:0007669"/>
    <property type="project" value="UniProtKB-EC"/>
</dbReference>
<keyword evidence="14" id="KW-1185">Reference proteome</keyword>
<dbReference type="GO" id="GO:0007584">
    <property type="term" value="P:response to nutrient"/>
    <property type="evidence" value="ECO:0007669"/>
    <property type="project" value="TreeGrafter"/>
</dbReference>
<sequence length="371" mass="40531">MLIRKSSGVLRCFSKMCLNVGSIGGRQASGQHFTYHPTRARKDTGPTEKMNLFQSVGSAMSLMLEQKSNSVVLGEDVAFGGVFRCSVGLREKFGPSRVFNTPLSEQGIIGFAIGLAAAGTTAVAEIQFADYIFPAFDQIVNEAAKFRYRSGNNFNCGLLTIRTPVGAVGHGGLYHSQSPEGFFAHVPGLKVVYPRGPVQAKGLLLSCIDEPDPCIFFEPKILYRIATEEVPVGHYTIPLGTAEVLREGTDVTLIAWGTQVHVMLDTASSAAEQFGVSCEVIDLQTIVPWDEETVYKSVRKTGRCLIAHEAPLSSGFGAELAASIQDACFLHLESPISRVTGHDTPFPHIFEPFYLPDRFRCLDEVRKLMEY</sequence>
<gene>
    <name evidence="13" type="ORF">FBUS_08912</name>
</gene>
<evidence type="ECO:0000256" key="11">
    <source>
        <dbReference type="ARBA" id="ARBA00082400"/>
    </source>
</evidence>
<keyword evidence="5" id="KW-0560">Oxidoreductase</keyword>
<evidence type="ECO:0000256" key="6">
    <source>
        <dbReference type="ARBA" id="ARBA00023128"/>
    </source>
</evidence>
<reference evidence="13" key="1">
    <citation type="submission" date="2019-05" db="EMBL/GenBank/DDBJ databases">
        <title>Annotation for the trematode Fasciolopsis buski.</title>
        <authorList>
            <person name="Choi Y.-J."/>
        </authorList>
    </citation>
    <scope>NUCLEOTIDE SEQUENCE</scope>
    <source>
        <strain evidence="13">HT</strain>
        <tissue evidence="13">Whole worm</tissue>
    </source>
</reference>
<dbReference type="EC" id="1.2.4.4" evidence="3"/>
<dbReference type="SMART" id="SM00861">
    <property type="entry name" value="Transket_pyr"/>
    <property type="match status" value="1"/>
</dbReference>
<dbReference type="SUPFAM" id="SSF52518">
    <property type="entry name" value="Thiamin diphosphate-binding fold (THDP-binding)"/>
    <property type="match status" value="1"/>
</dbReference>
<dbReference type="InterPro" id="IPR029061">
    <property type="entry name" value="THDP-binding"/>
</dbReference>
<dbReference type="FunFam" id="3.40.50.970:FF:000001">
    <property type="entry name" value="Pyruvate dehydrogenase E1 beta subunit"/>
    <property type="match status" value="1"/>
</dbReference>
<comment type="cofactor">
    <cofactor evidence="1">
        <name>thiamine diphosphate</name>
        <dbReference type="ChEBI" id="CHEBI:58937"/>
    </cofactor>
</comment>
<keyword evidence="4" id="KW-0809">Transit peptide</keyword>
<comment type="function">
    <text evidence="8">Together with BCKDHA forms the heterotetrameric E1 subunit of the mitochondrial branched-chain alpha-ketoacid dehydrogenase (BCKD) complex. The BCKD complex catalyzes the multi-step oxidative decarboxylation of alpha-ketoacids derived from the branched-chain amino-acids valine, leucine and isoleucine producing CO2 and acyl-CoA which is subsequently utilized to produce energy. The E1 subunit catalyzes the first step with the decarboxylation of the alpha-ketoacid forming an enzyme-product intermediate. A reductive acylation mediated by the lipoylamide cofactor of E2 extracts the acyl group from the E1 active site for the next step of the reaction.</text>
</comment>
<organism evidence="13 14">
    <name type="scientific">Fasciolopsis buskii</name>
    <dbReference type="NCBI Taxonomy" id="27845"/>
    <lineage>
        <taxon>Eukaryota</taxon>
        <taxon>Metazoa</taxon>
        <taxon>Spiralia</taxon>
        <taxon>Lophotrochozoa</taxon>
        <taxon>Platyhelminthes</taxon>
        <taxon>Trematoda</taxon>
        <taxon>Digenea</taxon>
        <taxon>Plagiorchiida</taxon>
        <taxon>Echinostomata</taxon>
        <taxon>Echinostomatoidea</taxon>
        <taxon>Fasciolidae</taxon>
        <taxon>Fasciolopsis</taxon>
    </lineage>
</organism>
<dbReference type="Pfam" id="PF02780">
    <property type="entry name" value="Transketolase_C"/>
    <property type="match status" value="1"/>
</dbReference>
<evidence type="ECO:0000256" key="2">
    <source>
        <dbReference type="ARBA" id="ARBA00004305"/>
    </source>
</evidence>
<dbReference type="InterPro" id="IPR009014">
    <property type="entry name" value="Transketo_C/PFOR_II"/>
</dbReference>
<dbReference type="Gene3D" id="3.40.50.920">
    <property type="match status" value="1"/>
</dbReference>
<evidence type="ECO:0000256" key="9">
    <source>
        <dbReference type="ARBA" id="ARBA00063295"/>
    </source>
</evidence>
<dbReference type="EMBL" id="LUCM01006758">
    <property type="protein sequence ID" value="KAA0190820.1"/>
    <property type="molecule type" value="Genomic_DNA"/>
</dbReference>
<dbReference type="InterPro" id="IPR033248">
    <property type="entry name" value="Transketolase_C"/>
</dbReference>
<evidence type="ECO:0000313" key="13">
    <source>
        <dbReference type="EMBL" id="KAA0190820.1"/>
    </source>
</evidence>
<dbReference type="AlphaFoldDB" id="A0A8E0RXY3"/>